<feature type="domain" description="HTH tetR-type" evidence="5">
    <location>
        <begin position="2"/>
        <end position="62"/>
    </location>
</feature>
<dbReference type="Gene3D" id="1.10.357.10">
    <property type="entry name" value="Tetracycline Repressor, domain 2"/>
    <property type="match status" value="1"/>
</dbReference>
<evidence type="ECO:0000313" key="6">
    <source>
        <dbReference type="EMBL" id="MEB3346467.1"/>
    </source>
</evidence>
<organism evidence="6 7">
    <name type="scientific">Aquimarina gracilis</name>
    <dbReference type="NCBI Taxonomy" id="874422"/>
    <lineage>
        <taxon>Bacteria</taxon>
        <taxon>Pseudomonadati</taxon>
        <taxon>Bacteroidota</taxon>
        <taxon>Flavobacteriia</taxon>
        <taxon>Flavobacteriales</taxon>
        <taxon>Flavobacteriaceae</taxon>
        <taxon>Aquimarina</taxon>
    </lineage>
</organism>
<accession>A0ABU5ZX80</accession>
<dbReference type="PANTHER" id="PTHR47506">
    <property type="entry name" value="TRANSCRIPTIONAL REGULATORY PROTEIN"/>
    <property type="match status" value="1"/>
</dbReference>
<gene>
    <name evidence="6" type="ORF">U6A24_13400</name>
</gene>
<dbReference type="InterPro" id="IPR001647">
    <property type="entry name" value="HTH_TetR"/>
</dbReference>
<keyword evidence="3" id="KW-0804">Transcription</keyword>
<evidence type="ECO:0000313" key="7">
    <source>
        <dbReference type="Proteomes" id="UP001327027"/>
    </source>
</evidence>
<evidence type="ECO:0000256" key="1">
    <source>
        <dbReference type="ARBA" id="ARBA00023015"/>
    </source>
</evidence>
<dbReference type="EMBL" id="JAYKLX010000006">
    <property type="protein sequence ID" value="MEB3346467.1"/>
    <property type="molecule type" value="Genomic_DNA"/>
</dbReference>
<evidence type="ECO:0000259" key="5">
    <source>
        <dbReference type="PROSITE" id="PS50977"/>
    </source>
</evidence>
<keyword evidence="1" id="KW-0805">Transcription regulation</keyword>
<dbReference type="PANTHER" id="PTHR47506:SF3">
    <property type="entry name" value="HTH-TYPE TRANSCRIPTIONAL REGULATOR LMRA"/>
    <property type="match status" value="1"/>
</dbReference>
<evidence type="ECO:0000256" key="3">
    <source>
        <dbReference type="ARBA" id="ARBA00023163"/>
    </source>
</evidence>
<keyword evidence="2 4" id="KW-0238">DNA-binding</keyword>
<name>A0ABU5ZX80_9FLAO</name>
<comment type="caution">
    <text evidence="6">The sequence shown here is derived from an EMBL/GenBank/DDBJ whole genome shotgun (WGS) entry which is preliminary data.</text>
</comment>
<protein>
    <submittedName>
        <fullName evidence="6">TetR/AcrR family transcriptional regulator</fullName>
    </submittedName>
</protein>
<dbReference type="RefSeq" id="WP_324180496.1">
    <property type="nucleotide sequence ID" value="NZ_BAABAW010000006.1"/>
</dbReference>
<dbReference type="Pfam" id="PF00440">
    <property type="entry name" value="TetR_N"/>
    <property type="match status" value="1"/>
</dbReference>
<dbReference type="InterPro" id="IPR009057">
    <property type="entry name" value="Homeodomain-like_sf"/>
</dbReference>
<dbReference type="Proteomes" id="UP001327027">
    <property type="component" value="Unassembled WGS sequence"/>
</dbReference>
<feature type="DNA-binding region" description="H-T-H motif" evidence="4">
    <location>
        <begin position="25"/>
        <end position="44"/>
    </location>
</feature>
<sequence>MSPTKQKLLTTASKTFGKYGFYKTSMDEIAKSARKAKGSLYYHFNSKELLFREVVTSELDFLKQELTSIFDDHNADSRDIIRAYMIKRMMVMNISINYQETLRPEFYEFYEFLNDVILEMDEWEKKQITKILNQGVEKGELELPGEVAIYAEMLLIFLKGLETPLFLKGQYERLISNFDNLIGILTKGISKI</sequence>
<proteinExistence type="predicted"/>
<keyword evidence="7" id="KW-1185">Reference proteome</keyword>
<dbReference type="SUPFAM" id="SSF46689">
    <property type="entry name" value="Homeodomain-like"/>
    <property type="match status" value="1"/>
</dbReference>
<dbReference type="PROSITE" id="PS50977">
    <property type="entry name" value="HTH_TETR_2"/>
    <property type="match status" value="1"/>
</dbReference>
<dbReference type="Gene3D" id="1.10.10.60">
    <property type="entry name" value="Homeodomain-like"/>
    <property type="match status" value="1"/>
</dbReference>
<dbReference type="PRINTS" id="PR00455">
    <property type="entry name" value="HTHTETR"/>
</dbReference>
<evidence type="ECO:0000256" key="4">
    <source>
        <dbReference type="PROSITE-ProRule" id="PRU00335"/>
    </source>
</evidence>
<evidence type="ECO:0000256" key="2">
    <source>
        <dbReference type="ARBA" id="ARBA00023125"/>
    </source>
</evidence>
<reference evidence="6 7" key="1">
    <citation type="journal article" date="2013" name="Int. J. Syst. Evol. Microbiol.">
        <title>Aquimarina gracilis sp. nov., isolated from the gut microflora of a mussel, Mytilus coruscus, and emended description of Aquimarina spongiae.</title>
        <authorList>
            <person name="Park S.C."/>
            <person name="Choe H.N."/>
            <person name="Baik K.S."/>
            <person name="Seong C.N."/>
        </authorList>
    </citation>
    <scope>NUCLEOTIDE SEQUENCE [LARGE SCALE GENOMIC DNA]</scope>
    <source>
        <strain evidence="6 7">PSC32</strain>
    </source>
</reference>